<dbReference type="OrthoDB" id="6959363at2"/>
<evidence type="ECO:0000313" key="1">
    <source>
        <dbReference type="EMBL" id="EEO29416.1"/>
    </source>
</evidence>
<name>C3X890_OXAFO</name>
<dbReference type="EMBL" id="GG658170">
    <property type="protein sequence ID" value="EEO29416.1"/>
    <property type="molecule type" value="Genomic_DNA"/>
</dbReference>
<gene>
    <name evidence="1" type="ORF">OFBG_00444</name>
</gene>
<reference evidence="1 2" key="1">
    <citation type="submission" date="2009-02" db="EMBL/GenBank/DDBJ databases">
        <title>The Genome Sequence of Oxalobacter formigenes OXCC13.</title>
        <authorList>
            <consortium name="The Broad Institute Genome Sequencing Platform"/>
            <person name="Ward D."/>
            <person name="Young S.K."/>
            <person name="Kodira C.D."/>
            <person name="Zeng Q."/>
            <person name="Koehrsen M."/>
            <person name="Alvarado L."/>
            <person name="Berlin A."/>
            <person name="Borenstein D."/>
            <person name="Chen Z."/>
            <person name="Engels R."/>
            <person name="Freedman E."/>
            <person name="Gellesch M."/>
            <person name="Goldberg J."/>
            <person name="Griggs A."/>
            <person name="Gujja S."/>
            <person name="Heiman D."/>
            <person name="Hepburn T."/>
            <person name="Howarth C."/>
            <person name="Jen D."/>
            <person name="Larson L."/>
            <person name="Lewis B."/>
            <person name="Mehta T."/>
            <person name="Park D."/>
            <person name="Pearson M."/>
            <person name="Roberts A."/>
            <person name="Saif S."/>
            <person name="Shea T."/>
            <person name="Shenoy N."/>
            <person name="Sisk P."/>
            <person name="Stolte C."/>
            <person name="Sykes S."/>
            <person name="Walk T."/>
            <person name="White J."/>
            <person name="Yandava C."/>
            <person name="Allison M.J."/>
            <person name="Lander E."/>
            <person name="Nusbaum C."/>
            <person name="Galagan J."/>
            <person name="Birren B."/>
        </authorList>
    </citation>
    <scope>NUCLEOTIDE SEQUENCE [LARGE SCALE GENOMIC DNA]</scope>
    <source>
        <strain evidence="1 2">OXCC13</strain>
    </source>
</reference>
<dbReference type="HOGENOM" id="CLU_1011359_0_0_4"/>
<sequence>MSLVTEPVLVTNHSLIYNRPRADKWDQGITSIAKNYGATRFSIVTEALRSGRYRAKINYLGKCDPGSNESLYLAPGQYKTGLMSVSGGFYPHSRGSREIVIIVSDEISNQSRRAEKEHCMDNVRAFEITLKSADDTIRKVKSILEADNKGKVTYVTKKAAVKAVKRMLVWEAAHTRIAQIFSDTISADGTVTGAFKTNMETLYFETSQLTQKRDDDKWHSFRFDTREYRPYCASCRGYRTDVYEYRKMLMPELIAQGGVSPSSHSLIRL</sequence>
<dbReference type="Proteomes" id="UP000005089">
    <property type="component" value="Unassembled WGS sequence"/>
</dbReference>
<protein>
    <submittedName>
        <fullName evidence="1">Uncharacterized protein</fullName>
    </submittedName>
</protein>
<accession>C3X890</accession>
<proteinExistence type="predicted"/>
<keyword evidence="2" id="KW-1185">Reference proteome</keyword>
<dbReference type="AlphaFoldDB" id="C3X890"/>
<dbReference type="RefSeq" id="WP_005879862.1">
    <property type="nucleotide sequence ID" value="NZ_CP019430.1"/>
</dbReference>
<organism evidence="1 2">
    <name type="scientific">Oxalobacter formigenes OXCC13</name>
    <dbReference type="NCBI Taxonomy" id="556269"/>
    <lineage>
        <taxon>Bacteria</taxon>
        <taxon>Pseudomonadati</taxon>
        <taxon>Pseudomonadota</taxon>
        <taxon>Betaproteobacteria</taxon>
        <taxon>Burkholderiales</taxon>
        <taxon>Oxalobacteraceae</taxon>
        <taxon>Oxalobacter</taxon>
    </lineage>
</organism>
<evidence type="ECO:0000313" key="2">
    <source>
        <dbReference type="Proteomes" id="UP000005089"/>
    </source>
</evidence>
<dbReference type="GeneID" id="77135642"/>
<dbReference type="STRING" id="847.BRW83_1802"/>